<organism evidence="1 2">
    <name type="scientific">Dioscorea alata</name>
    <name type="common">Purple yam</name>
    <dbReference type="NCBI Taxonomy" id="55571"/>
    <lineage>
        <taxon>Eukaryota</taxon>
        <taxon>Viridiplantae</taxon>
        <taxon>Streptophyta</taxon>
        <taxon>Embryophyta</taxon>
        <taxon>Tracheophyta</taxon>
        <taxon>Spermatophyta</taxon>
        <taxon>Magnoliopsida</taxon>
        <taxon>Liliopsida</taxon>
        <taxon>Dioscoreales</taxon>
        <taxon>Dioscoreaceae</taxon>
        <taxon>Dioscorea</taxon>
    </lineage>
</organism>
<reference evidence="2" key="1">
    <citation type="journal article" date="2022" name="Nat. Commun.">
        <title>Chromosome evolution and the genetic basis of agronomically important traits in greater yam.</title>
        <authorList>
            <person name="Bredeson J.V."/>
            <person name="Lyons J.B."/>
            <person name="Oniyinde I.O."/>
            <person name="Okereke N.R."/>
            <person name="Kolade O."/>
            <person name="Nnabue I."/>
            <person name="Nwadili C.O."/>
            <person name="Hribova E."/>
            <person name="Parker M."/>
            <person name="Nwogha J."/>
            <person name="Shu S."/>
            <person name="Carlson J."/>
            <person name="Kariba R."/>
            <person name="Muthemba S."/>
            <person name="Knop K."/>
            <person name="Barton G.J."/>
            <person name="Sherwood A.V."/>
            <person name="Lopez-Montes A."/>
            <person name="Asiedu R."/>
            <person name="Jamnadass R."/>
            <person name="Muchugi A."/>
            <person name="Goodstein D."/>
            <person name="Egesi C.N."/>
            <person name="Featherston J."/>
            <person name="Asfaw A."/>
            <person name="Simpson G.G."/>
            <person name="Dolezel J."/>
            <person name="Hendre P.S."/>
            <person name="Van Deynze A."/>
            <person name="Kumar P.L."/>
            <person name="Obidiegwu J.E."/>
            <person name="Bhattacharjee R."/>
            <person name="Rokhsar D.S."/>
        </authorList>
    </citation>
    <scope>NUCLEOTIDE SEQUENCE [LARGE SCALE GENOMIC DNA]</scope>
    <source>
        <strain evidence="2">cv. TDa95/00328</strain>
    </source>
</reference>
<comment type="caution">
    <text evidence="1">The sequence shown here is derived from an EMBL/GenBank/DDBJ whole genome shotgun (WGS) entry which is preliminary data.</text>
</comment>
<accession>A0ACB7URK8</accession>
<proteinExistence type="predicted"/>
<sequence length="488" mass="55220">MTLATTNHLPLPSNSTKTIILQPLSNNRTKTQVQCSKPNIVITIPNIISNLLHIGTARNPFPDNLFIQARHNQTTPAASPKENISSLQAELHGKSNWSNLLNPLHPWLRCELIKYGELAQGTYDGFDYNPFSEYHGSALYNKDRLFEKLCLTSSGYNITKYIYAMSNIELPRWIERSLHANTWSKDSNWMGFVAVSDDTESHRIGCRDIVVAWRGTIATTEWFENVHLKLESIKIGDEEEGEAKVEHGFLSIYKSKSETTRYNKSSASEQTITEIKKLVAHYRSKGEQVRVTVTGHSLGGALALLNGHEAASTIADLPVSVITFAGPRVGNDAFGDELRKLNVKVLRVVVKQDVVPKLPGVLLNEGLEKLEGIIGELQWVYEHVGMELSLDVKSSPYLKHHELDLSGFHGLETYLHLVDGYVSEEDEFRKNARRDVALVNKYGGMLREELMVPESWYQLEHKGMMRNAYGRWVMRHREPEDIPWSDSL</sequence>
<evidence type="ECO:0000313" key="2">
    <source>
        <dbReference type="Proteomes" id="UP000827976"/>
    </source>
</evidence>
<dbReference type="Proteomes" id="UP000827976">
    <property type="component" value="Chromosome 14"/>
</dbReference>
<name>A0ACB7URK8_DIOAL</name>
<gene>
    <name evidence="1" type="ORF">IHE45_14G043000</name>
</gene>
<keyword evidence="2" id="KW-1185">Reference proteome</keyword>
<evidence type="ECO:0000313" key="1">
    <source>
        <dbReference type="EMBL" id="KAH7663274.1"/>
    </source>
</evidence>
<dbReference type="EC" id="3.1.1.32" evidence="1"/>
<protein>
    <submittedName>
        <fullName evidence="1">Phospholipase A(1) protein</fullName>
        <ecNumber evidence="1">3.1.1.32</ecNumber>
    </submittedName>
</protein>
<dbReference type="EMBL" id="CM037024">
    <property type="protein sequence ID" value="KAH7663274.1"/>
    <property type="molecule type" value="Genomic_DNA"/>
</dbReference>
<keyword evidence="1" id="KW-0378">Hydrolase</keyword>